<dbReference type="InterPro" id="IPR050901">
    <property type="entry name" value="BP-dep_ABC_trans_perm"/>
</dbReference>
<feature type="transmembrane region" description="Helical" evidence="9">
    <location>
        <begin position="7"/>
        <end position="28"/>
    </location>
</feature>
<dbReference type="Pfam" id="PF00528">
    <property type="entry name" value="BPD_transp_1"/>
    <property type="match status" value="1"/>
</dbReference>
<evidence type="ECO:0000256" key="8">
    <source>
        <dbReference type="ARBA" id="ARBA00023136"/>
    </source>
</evidence>
<dbReference type="OrthoDB" id="9771544at2"/>
<dbReference type="AlphaFoldDB" id="A0A4R2RVW7"/>
<feature type="transmembrane region" description="Helical" evidence="9">
    <location>
        <begin position="181"/>
        <end position="203"/>
    </location>
</feature>
<gene>
    <name evidence="11" type="ORF">EDD57_11631</name>
</gene>
<comment type="caution">
    <text evidence="11">The sequence shown here is derived from an EMBL/GenBank/DDBJ whole genome shotgun (WGS) entry which is preliminary data.</text>
</comment>
<keyword evidence="4" id="KW-1003">Cell membrane</keyword>
<dbReference type="RefSeq" id="WP_131848724.1">
    <property type="nucleotide sequence ID" value="NZ_SLXV01000016.1"/>
</dbReference>
<evidence type="ECO:0000256" key="7">
    <source>
        <dbReference type="ARBA" id="ARBA00022989"/>
    </source>
</evidence>
<protein>
    <submittedName>
        <fullName evidence="11">Carbohydrate ABC transporter membrane protein 2 (CUT1 family)</fullName>
    </submittedName>
</protein>
<dbReference type="GO" id="GO:0005886">
    <property type="term" value="C:plasma membrane"/>
    <property type="evidence" value="ECO:0007669"/>
    <property type="project" value="UniProtKB-SubCell"/>
</dbReference>
<dbReference type="PANTHER" id="PTHR32243">
    <property type="entry name" value="MALTOSE TRANSPORT SYSTEM PERMEASE-RELATED"/>
    <property type="match status" value="1"/>
</dbReference>
<evidence type="ECO:0000256" key="4">
    <source>
        <dbReference type="ARBA" id="ARBA00022475"/>
    </source>
</evidence>
<keyword evidence="7 9" id="KW-1133">Transmembrane helix</keyword>
<name>A0A4R2RVW7_9BACL</name>
<accession>A0A4R2RVW7</accession>
<feature type="transmembrane region" description="Helical" evidence="9">
    <location>
        <begin position="134"/>
        <end position="160"/>
    </location>
</feature>
<feature type="domain" description="ABC transmembrane type-1" evidence="10">
    <location>
        <begin position="69"/>
        <end position="260"/>
    </location>
</feature>
<feature type="transmembrane region" description="Helical" evidence="9">
    <location>
        <begin position="68"/>
        <end position="94"/>
    </location>
</feature>
<dbReference type="SUPFAM" id="SSF161098">
    <property type="entry name" value="MetI-like"/>
    <property type="match status" value="1"/>
</dbReference>
<organism evidence="11 12">
    <name type="scientific">Baia soyae</name>
    <dbReference type="NCBI Taxonomy" id="1544746"/>
    <lineage>
        <taxon>Bacteria</taxon>
        <taxon>Bacillati</taxon>
        <taxon>Bacillota</taxon>
        <taxon>Bacilli</taxon>
        <taxon>Bacillales</taxon>
        <taxon>Thermoactinomycetaceae</taxon>
        <taxon>Baia</taxon>
    </lineage>
</organism>
<dbReference type="InterPro" id="IPR035906">
    <property type="entry name" value="MetI-like_sf"/>
</dbReference>
<dbReference type="InterPro" id="IPR000515">
    <property type="entry name" value="MetI-like"/>
</dbReference>
<evidence type="ECO:0000256" key="9">
    <source>
        <dbReference type="RuleBase" id="RU363032"/>
    </source>
</evidence>
<keyword evidence="6 9" id="KW-0812">Transmembrane</keyword>
<keyword evidence="5" id="KW-0762">Sugar transport</keyword>
<dbReference type="Proteomes" id="UP000294746">
    <property type="component" value="Unassembled WGS sequence"/>
</dbReference>
<evidence type="ECO:0000256" key="1">
    <source>
        <dbReference type="ARBA" id="ARBA00004651"/>
    </source>
</evidence>
<evidence type="ECO:0000256" key="3">
    <source>
        <dbReference type="ARBA" id="ARBA00022448"/>
    </source>
</evidence>
<reference evidence="11 12" key="1">
    <citation type="submission" date="2019-03" db="EMBL/GenBank/DDBJ databases">
        <title>Genomic Encyclopedia of Type Strains, Phase IV (KMG-IV): sequencing the most valuable type-strain genomes for metagenomic binning, comparative biology and taxonomic classification.</title>
        <authorList>
            <person name="Goeker M."/>
        </authorList>
    </citation>
    <scope>NUCLEOTIDE SEQUENCE [LARGE SCALE GENOMIC DNA]</scope>
    <source>
        <strain evidence="11 12">DSM 46831</strain>
    </source>
</reference>
<evidence type="ECO:0000256" key="5">
    <source>
        <dbReference type="ARBA" id="ARBA00022597"/>
    </source>
</evidence>
<evidence type="ECO:0000256" key="6">
    <source>
        <dbReference type="ARBA" id="ARBA00022692"/>
    </source>
</evidence>
<dbReference type="PROSITE" id="PS50928">
    <property type="entry name" value="ABC_TM1"/>
    <property type="match status" value="1"/>
</dbReference>
<keyword evidence="3 9" id="KW-0813">Transport</keyword>
<comment type="subcellular location">
    <subcellularLocation>
        <location evidence="1 9">Cell membrane</location>
        <topology evidence="1 9">Multi-pass membrane protein</topology>
    </subcellularLocation>
</comment>
<comment type="similarity">
    <text evidence="2">Belongs to the binding-protein-dependent transport system permease family. MalFG subfamily.</text>
</comment>
<sequence>MRKSNKWVHILLGIASFVSVFPILWLLLTSFKPVSEIYSDTFRILPKAFTIENYVDVFTRSGGVFWTWFLNSVIISILTTVIGLILSTTAAYAISRFRFRGRKGITMSFLLTQMFPGILLIVPLYIMIDQLGLLNTYVGVVFAYLAITVPFCVMVLKNFFDAIPIEIEEAARMDGCSQLGIFWRMVLPLSLPGLAITAFYSFLTTWNEFIIAVTFLKSHDMYTLPVGLHHFVNQFSTQYHLMAAAAMIITVPTLLLFFFAQRLVSNRYFYKKG</sequence>
<keyword evidence="12" id="KW-1185">Reference proteome</keyword>
<evidence type="ECO:0000313" key="11">
    <source>
        <dbReference type="EMBL" id="TCP68570.1"/>
    </source>
</evidence>
<evidence type="ECO:0000313" key="12">
    <source>
        <dbReference type="Proteomes" id="UP000294746"/>
    </source>
</evidence>
<dbReference type="CDD" id="cd06261">
    <property type="entry name" value="TM_PBP2"/>
    <property type="match status" value="1"/>
</dbReference>
<dbReference type="GO" id="GO:0055085">
    <property type="term" value="P:transmembrane transport"/>
    <property type="evidence" value="ECO:0007669"/>
    <property type="project" value="InterPro"/>
</dbReference>
<dbReference type="EMBL" id="SLXV01000016">
    <property type="protein sequence ID" value="TCP68570.1"/>
    <property type="molecule type" value="Genomic_DNA"/>
</dbReference>
<dbReference type="PANTHER" id="PTHR32243:SF50">
    <property type="entry name" value="MALTOSE_MALTODEXTRIN TRANSPORT SYSTEM PERMEASE PROTEIN MALG"/>
    <property type="match status" value="1"/>
</dbReference>
<proteinExistence type="inferred from homology"/>
<evidence type="ECO:0000256" key="2">
    <source>
        <dbReference type="ARBA" id="ARBA00009047"/>
    </source>
</evidence>
<feature type="transmembrane region" description="Helical" evidence="9">
    <location>
        <begin position="106"/>
        <end position="128"/>
    </location>
</feature>
<feature type="transmembrane region" description="Helical" evidence="9">
    <location>
        <begin position="239"/>
        <end position="260"/>
    </location>
</feature>
<keyword evidence="8 9" id="KW-0472">Membrane</keyword>
<dbReference type="Gene3D" id="1.10.3720.10">
    <property type="entry name" value="MetI-like"/>
    <property type="match status" value="1"/>
</dbReference>
<evidence type="ECO:0000259" key="10">
    <source>
        <dbReference type="PROSITE" id="PS50928"/>
    </source>
</evidence>